<dbReference type="EMBL" id="MRZU01000003">
    <property type="protein sequence ID" value="OUJ18589.1"/>
    <property type="molecule type" value="Genomic_DNA"/>
</dbReference>
<dbReference type="Gene3D" id="1.10.20.60">
    <property type="entry name" value="Glu-tRNAGln amidotransferase C subunit, N-terminal domain"/>
    <property type="match status" value="1"/>
</dbReference>
<dbReference type="AlphaFoldDB" id="A0A1Y3GB06"/>
<dbReference type="GO" id="GO:0006450">
    <property type="term" value="P:regulation of translational fidelity"/>
    <property type="evidence" value="ECO:0007669"/>
    <property type="project" value="InterPro"/>
</dbReference>
<dbReference type="GO" id="GO:0050567">
    <property type="term" value="F:glutaminyl-tRNA synthase (glutamine-hydrolyzing) activity"/>
    <property type="evidence" value="ECO:0007669"/>
    <property type="project" value="UniProtKB-UniRule"/>
</dbReference>
<dbReference type="InterPro" id="IPR003837">
    <property type="entry name" value="GatC"/>
</dbReference>
<dbReference type="HAMAP" id="MF_00122">
    <property type="entry name" value="GatC"/>
    <property type="match status" value="1"/>
</dbReference>
<keyword evidence="1" id="KW-0067">ATP-binding</keyword>
<dbReference type="RefSeq" id="WP_086636665.1">
    <property type="nucleotide sequence ID" value="NZ_MRZU01000003.1"/>
</dbReference>
<comment type="catalytic activity">
    <reaction evidence="1">
        <text>L-glutamyl-tRNA(Gln) + L-glutamine + ATP + H2O = L-glutaminyl-tRNA(Gln) + L-glutamate + ADP + phosphate + H(+)</text>
        <dbReference type="Rhea" id="RHEA:17521"/>
        <dbReference type="Rhea" id="RHEA-COMP:9681"/>
        <dbReference type="Rhea" id="RHEA-COMP:9684"/>
        <dbReference type="ChEBI" id="CHEBI:15377"/>
        <dbReference type="ChEBI" id="CHEBI:15378"/>
        <dbReference type="ChEBI" id="CHEBI:29985"/>
        <dbReference type="ChEBI" id="CHEBI:30616"/>
        <dbReference type="ChEBI" id="CHEBI:43474"/>
        <dbReference type="ChEBI" id="CHEBI:58359"/>
        <dbReference type="ChEBI" id="CHEBI:78520"/>
        <dbReference type="ChEBI" id="CHEBI:78521"/>
        <dbReference type="ChEBI" id="CHEBI:456216"/>
    </reaction>
</comment>
<sequence>MANEKITEEEVESISSFARISLDDDEIEDLVPQLNEILDYFDKIDEADTEGVEPLFGVHGKKNVFRDDDVGESMSQETALQNAEKTEDGYFKSPRVRD</sequence>
<dbReference type="OrthoDB" id="15210at2157"/>
<comment type="catalytic activity">
    <reaction evidence="1">
        <text>L-aspartyl-tRNA(Asn) + L-glutamine + ATP + H2O = L-asparaginyl-tRNA(Asn) + L-glutamate + ADP + phosphate + 2 H(+)</text>
        <dbReference type="Rhea" id="RHEA:14513"/>
        <dbReference type="Rhea" id="RHEA-COMP:9674"/>
        <dbReference type="Rhea" id="RHEA-COMP:9677"/>
        <dbReference type="ChEBI" id="CHEBI:15377"/>
        <dbReference type="ChEBI" id="CHEBI:15378"/>
        <dbReference type="ChEBI" id="CHEBI:29985"/>
        <dbReference type="ChEBI" id="CHEBI:30616"/>
        <dbReference type="ChEBI" id="CHEBI:43474"/>
        <dbReference type="ChEBI" id="CHEBI:58359"/>
        <dbReference type="ChEBI" id="CHEBI:78515"/>
        <dbReference type="ChEBI" id="CHEBI:78516"/>
        <dbReference type="ChEBI" id="CHEBI:456216"/>
    </reaction>
</comment>
<dbReference type="GO" id="GO:0005524">
    <property type="term" value="F:ATP binding"/>
    <property type="evidence" value="ECO:0007669"/>
    <property type="project" value="UniProtKB-KW"/>
</dbReference>
<dbReference type="GO" id="GO:0070681">
    <property type="term" value="P:glutaminyl-tRNAGln biosynthesis via transamidation"/>
    <property type="evidence" value="ECO:0007669"/>
    <property type="project" value="TreeGrafter"/>
</dbReference>
<feature type="compositionally biased region" description="Basic and acidic residues" evidence="2">
    <location>
        <begin position="84"/>
        <end position="98"/>
    </location>
</feature>
<evidence type="ECO:0000256" key="1">
    <source>
        <dbReference type="HAMAP-Rule" id="MF_00122"/>
    </source>
</evidence>
<evidence type="ECO:0000313" key="3">
    <source>
        <dbReference type="EMBL" id="OUJ18589.1"/>
    </source>
</evidence>
<dbReference type="InterPro" id="IPR036113">
    <property type="entry name" value="Asp/Glu-ADT_sf_sub_c"/>
</dbReference>
<comment type="caution">
    <text evidence="3">The sequence shown here is derived from an EMBL/GenBank/DDBJ whole genome shotgun (WGS) entry which is preliminary data.</text>
</comment>
<protein>
    <recommendedName>
        <fullName evidence="1">Aspartyl/glutamyl-tRNA(Asn/Gln) amidotransferase subunit C</fullName>
        <shortName evidence="1">Asp/Glu-ADT subunit C</shortName>
        <ecNumber evidence="1">6.3.5.-</ecNumber>
    </recommendedName>
</protein>
<name>A0A1Y3GB06_9EURY</name>
<dbReference type="PANTHER" id="PTHR15004:SF0">
    <property type="entry name" value="GLUTAMYL-TRNA(GLN) AMIDOTRANSFERASE SUBUNIT C, MITOCHONDRIAL"/>
    <property type="match status" value="1"/>
</dbReference>
<dbReference type="GO" id="GO:0016740">
    <property type="term" value="F:transferase activity"/>
    <property type="evidence" value="ECO:0007669"/>
    <property type="project" value="UniProtKB-KW"/>
</dbReference>
<comment type="similarity">
    <text evidence="1">Belongs to the GatC family.</text>
</comment>
<keyword evidence="1" id="KW-0436">Ligase</keyword>
<feature type="region of interest" description="Disordered" evidence="2">
    <location>
        <begin position="67"/>
        <end position="98"/>
    </location>
</feature>
<dbReference type="GO" id="GO:0050566">
    <property type="term" value="F:asparaginyl-tRNA synthase (glutamine-hydrolyzing) activity"/>
    <property type="evidence" value="ECO:0007669"/>
    <property type="project" value="RHEA"/>
</dbReference>
<comment type="subunit">
    <text evidence="1">Heterotrimer of A, B and C subunits.</text>
</comment>
<gene>
    <name evidence="1" type="primary">gatC</name>
    <name evidence="3" type="ORF">AMET1_0235</name>
</gene>
<keyword evidence="1" id="KW-0547">Nucleotide-binding</keyword>
<organism evidence="3 4">
    <name type="scientific">Methanonatronarchaeum thermophilum</name>
    <dbReference type="NCBI Taxonomy" id="1927129"/>
    <lineage>
        <taxon>Archaea</taxon>
        <taxon>Methanobacteriati</taxon>
        <taxon>Methanobacteriota</taxon>
        <taxon>Methanonatronarchaeia</taxon>
        <taxon>Methanonatronarchaeales</taxon>
        <taxon>Methanonatronarchaeaceae</taxon>
        <taxon>Methanonatronarchaeum</taxon>
    </lineage>
</organism>
<comment type="function">
    <text evidence="1">Allows the formation of correctly charged Asn-tRNA(Asn) or Gln-tRNA(Gln) through the transamidation of misacylated Asp-tRNA(Asn) or Glu-tRNA(Gln) in organisms which lack either or both of asparaginyl-tRNA or glutaminyl-tRNA synthetases. The reaction takes place in the presence of glutamine and ATP through an activated phospho-Asp-tRNA(Asn) or phospho-Glu-tRNA(Gln).</text>
</comment>
<dbReference type="EC" id="6.3.5.-" evidence="1"/>
<keyword evidence="1" id="KW-0648">Protein biosynthesis</keyword>
<evidence type="ECO:0000313" key="4">
    <source>
        <dbReference type="Proteomes" id="UP000195137"/>
    </source>
</evidence>
<evidence type="ECO:0000256" key="2">
    <source>
        <dbReference type="SAM" id="MobiDB-lite"/>
    </source>
</evidence>
<keyword evidence="4" id="KW-1185">Reference proteome</keyword>
<reference evidence="3 4" key="1">
    <citation type="submission" date="2016-12" db="EMBL/GenBank/DDBJ databases">
        <title>Discovery of methanogenic haloarchaea.</title>
        <authorList>
            <person name="Sorokin D.Y."/>
            <person name="Makarova K.S."/>
            <person name="Abbas B."/>
            <person name="Ferrer M."/>
            <person name="Golyshin P.N."/>
        </authorList>
    </citation>
    <scope>NUCLEOTIDE SEQUENCE [LARGE SCALE GENOMIC DNA]</scope>
    <source>
        <strain evidence="3">AMET1</strain>
    </source>
</reference>
<feature type="compositionally biased region" description="Polar residues" evidence="2">
    <location>
        <begin position="73"/>
        <end position="83"/>
    </location>
</feature>
<dbReference type="GO" id="GO:0006412">
    <property type="term" value="P:translation"/>
    <property type="evidence" value="ECO:0007669"/>
    <property type="project" value="UniProtKB-UniRule"/>
</dbReference>
<accession>A0A1Y3GB06</accession>
<proteinExistence type="inferred from homology"/>
<dbReference type="PANTHER" id="PTHR15004">
    <property type="entry name" value="GLUTAMYL-TRNA(GLN) AMIDOTRANSFERASE SUBUNIT C, MITOCHONDRIAL"/>
    <property type="match status" value="1"/>
</dbReference>
<dbReference type="NCBIfam" id="TIGR00135">
    <property type="entry name" value="gatC"/>
    <property type="match status" value="1"/>
</dbReference>
<dbReference type="Pfam" id="PF02686">
    <property type="entry name" value="GatC"/>
    <property type="match status" value="1"/>
</dbReference>
<keyword evidence="3" id="KW-0808">Transferase</keyword>
<dbReference type="SUPFAM" id="SSF141000">
    <property type="entry name" value="Glu-tRNAGln amidotransferase C subunit"/>
    <property type="match status" value="1"/>
</dbReference>
<dbReference type="Proteomes" id="UP000195137">
    <property type="component" value="Unassembled WGS sequence"/>
</dbReference>